<organism evidence="1 2">
    <name type="scientific">Microvirga tunisiensis</name>
    <dbReference type="NCBI Taxonomy" id="2108360"/>
    <lineage>
        <taxon>Bacteria</taxon>
        <taxon>Pseudomonadati</taxon>
        <taxon>Pseudomonadota</taxon>
        <taxon>Alphaproteobacteria</taxon>
        <taxon>Hyphomicrobiales</taxon>
        <taxon>Methylobacteriaceae</taxon>
        <taxon>Microvirga</taxon>
    </lineage>
</organism>
<accession>A0A5N7MT94</accession>
<keyword evidence="2" id="KW-1185">Reference proteome</keyword>
<dbReference type="AlphaFoldDB" id="A0A5N7MT94"/>
<dbReference type="Proteomes" id="UP000403266">
    <property type="component" value="Unassembled WGS sequence"/>
</dbReference>
<gene>
    <name evidence="1" type="ORF">FS320_34820</name>
</gene>
<proteinExistence type="predicted"/>
<dbReference type="EMBL" id="VOSK01000308">
    <property type="protein sequence ID" value="MPR30088.1"/>
    <property type="molecule type" value="Genomic_DNA"/>
</dbReference>
<protein>
    <submittedName>
        <fullName evidence="1">Uncharacterized protein</fullName>
    </submittedName>
</protein>
<evidence type="ECO:0000313" key="2">
    <source>
        <dbReference type="Proteomes" id="UP000403266"/>
    </source>
</evidence>
<evidence type="ECO:0000313" key="1">
    <source>
        <dbReference type="EMBL" id="MPR30088.1"/>
    </source>
</evidence>
<reference evidence="1 2" key="1">
    <citation type="journal article" date="2019" name="Syst. Appl. Microbiol.">
        <title>Microvirga tunisiensis sp. nov., a root nodule symbiotic bacterium isolated from Lupinus micranthus and L. luteus grown in Northern Tunisia.</title>
        <authorList>
            <person name="Msaddak A."/>
            <person name="Rejili M."/>
            <person name="Duran D."/>
            <person name="Mars M."/>
            <person name="Palacios J.M."/>
            <person name="Ruiz-Argueso T."/>
            <person name="Rey L."/>
            <person name="Imperial J."/>
        </authorList>
    </citation>
    <scope>NUCLEOTIDE SEQUENCE [LARGE SCALE GENOMIC DNA]</scope>
    <source>
        <strain evidence="1 2">Lmie10</strain>
    </source>
</reference>
<sequence length="123" mass="14241">MHDDEDDYRRRTDRWWRDLALNVWLNEDGMMRGIVALGPVTPDEFLAVVSRWPTALRPITPSTLRDELYAIVQPSRFAFPALPPRRYQGLKLTIAARRNAPKTISPSSEKAVNRYFDPMPALF</sequence>
<comment type="caution">
    <text evidence="1">The sequence shown here is derived from an EMBL/GenBank/DDBJ whole genome shotgun (WGS) entry which is preliminary data.</text>
</comment>
<name>A0A5N7MT94_9HYPH</name>
<dbReference type="RefSeq" id="WP_152716951.1">
    <property type="nucleotide sequence ID" value="NZ_VOSJ01000333.1"/>
</dbReference>